<dbReference type="PANTHER" id="PTHR37574">
    <property type="entry name" value="LIPASE B"/>
    <property type="match status" value="1"/>
</dbReference>
<dbReference type="RefSeq" id="XP_007418502.1">
    <property type="nucleotide sequence ID" value="XM_007418440.1"/>
</dbReference>
<dbReference type="Proteomes" id="UP000001072">
    <property type="component" value="Unassembled WGS sequence"/>
</dbReference>
<dbReference type="Gene3D" id="3.40.50.1820">
    <property type="entry name" value="alpha/beta hydrolase"/>
    <property type="match status" value="1"/>
</dbReference>
<reference evidence="4" key="1">
    <citation type="journal article" date="2011" name="Proc. Natl. Acad. Sci. U.S.A.">
        <title>Obligate biotrophy features unraveled by the genomic analysis of rust fungi.</title>
        <authorList>
            <person name="Duplessis S."/>
            <person name="Cuomo C.A."/>
            <person name="Lin Y.-C."/>
            <person name="Aerts A."/>
            <person name="Tisserant E."/>
            <person name="Veneault-Fourrey C."/>
            <person name="Joly D.L."/>
            <person name="Hacquard S."/>
            <person name="Amselem J."/>
            <person name="Cantarel B.L."/>
            <person name="Chiu R."/>
            <person name="Coutinho P.M."/>
            <person name="Feau N."/>
            <person name="Field M."/>
            <person name="Frey P."/>
            <person name="Gelhaye E."/>
            <person name="Goldberg J."/>
            <person name="Grabherr M.G."/>
            <person name="Kodira C.D."/>
            <person name="Kohler A."/>
            <person name="Kuees U."/>
            <person name="Lindquist E.A."/>
            <person name="Lucas S.M."/>
            <person name="Mago R."/>
            <person name="Mauceli E."/>
            <person name="Morin E."/>
            <person name="Murat C."/>
            <person name="Pangilinan J.L."/>
            <person name="Park R."/>
            <person name="Pearson M."/>
            <person name="Quesneville H."/>
            <person name="Rouhier N."/>
            <person name="Sakthikumar S."/>
            <person name="Salamov A.A."/>
            <person name="Schmutz J."/>
            <person name="Selles B."/>
            <person name="Shapiro H."/>
            <person name="Tanguay P."/>
            <person name="Tuskan G.A."/>
            <person name="Henrissat B."/>
            <person name="Van de Peer Y."/>
            <person name="Rouze P."/>
            <person name="Ellis J.G."/>
            <person name="Dodds P.N."/>
            <person name="Schein J.E."/>
            <person name="Zhong S."/>
            <person name="Hamelin R.C."/>
            <person name="Grigoriev I.V."/>
            <person name="Szabo L.J."/>
            <person name="Martin F."/>
        </authorList>
    </citation>
    <scope>NUCLEOTIDE SEQUENCE [LARGE SCALE GENOMIC DNA]</scope>
    <source>
        <strain evidence="4">98AG31 / pathotype 3-4-7</strain>
    </source>
</reference>
<evidence type="ECO:0000259" key="2">
    <source>
        <dbReference type="Pfam" id="PF05057"/>
    </source>
</evidence>
<dbReference type="KEGG" id="mlr:MELLADRAFT_96074"/>
<evidence type="ECO:0000313" key="4">
    <source>
        <dbReference type="Proteomes" id="UP000001072"/>
    </source>
</evidence>
<comment type="similarity">
    <text evidence="1">Belongs to the putative lipase ROG1 family.</text>
</comment>
<sequence length="477" mass="52069">MLPRKTTRTCLALWVIASFRTEIKDGLERMWYRGSVPSRSEAGVKKVRSPNFLQGMLYGVPNYDTCASPDGPIPSSMPGDAPFSQGQNSYKRAITCPRGIQNLSGGVVLLVPCTSCDAAEIFAETPLLTRLPKAGFDVCWVNLPFHGLGDMQLSGEFVAYAVSHLANSSSSGKVNVVAYSQGGANAQWAITFWPSIRSQIINLVTIASPHKGTLFTDPMCKVLNVIGGCLTSVLQMSPNSRYNSAVFKRSIENGGQEALVPTTSIYTFGDQLVLPQVSNSNGASYLSGASNIALSEACGRNHIIEHFGIVYDMATYGLVYDALSHGRPASLESFDLLRKPFTRILMKVMTQSDKNLLRTSLKLPSHVRTLWRGLVGRPMDRLDRMKKVYTFSGLPSEPPLMPYVCEKGYAPQSHCSTIGFCQNRSNKTAIKTSRRNISAIARVYTTQIVLPSFSRWVVVVGKAADVTSGSYTHLLPS</sequence>
<name>F4SAV4_MELLP</name>
<dbReference type="InterPro" id="IPR053228">
    <property type="entry name" value="Stereospecific_Lipase"/>
</dbReference>
<dbReference type="eggNOG" id="ENOG502QSW8">
    <property type="taxonomic scope" value="Eukaryota"/>
</dbReference>
<dbReference type="Pfam" id="PF05057">
    <property type="entry name" value="DUF676"/>
    <property type="match status" value="1"/>
</dbReference>
<gene>
    <name evidence="3" type="ORF">MELLADRAFT_96074</name>
</gene>
<dbReference type="SUPFAM" id="SSF53474">
    <property type="entry name" value="alpha/beta-Hydrolases"/>
    <property type="match status" value="1"/>
</dbReference>
<dbReference type="EMBL" id="GL883181">
    <property type="protein sequence ID" value="EGF98232.1"/>
    <property type="molecule type" value="Genomic_DNA"/>
</dbReference>
<keyword evidence="4" id="KW-1185">Reference proteome</keyword>
<dbReference type="VEuPathDB" id="FungiDB:MELLADRAFT_96074"/>
<protein>
    <recommendedName>
        <fullName evidence="2">DUF676 domain-containing protein</fullName>
    </recommendedName>
</protein>
<dbReference type="InterPro" id="IPR029058">
    <property type="entry name" value="AB_hydrolase_fold"/>
</dbReference>
<dbReference type="AlphaFoldDB" id="F4SAV4"/>
<organism evidence="4">
    <name type="scientific">Melampsora larici-populina (strain 98AG31 / pathotype 3-4-7)</name>
    <name type="common">Poplar leaf rust fungus</name>
    <dbReference type="NCBI Taxonomy" id="747676"/>
    <lineage>
        <taxon>Eukaryota</taxon>
        <taxon>Fungi</taxon>
        <taxon>Dikarya</taxon>
        <taxon>Basidiomycota</taxon>
        <taxon>Pucciniomycotina</taxon>
        <taxon>Pucciniomycetes</taxon>
        <taxon>Pucciniales</taxon>
        <taxon>Melampsoraceae</taxon>
        <taxon>Melampsora</taxon>
    </lineage>
</organism>
<feature type="domain" description="DUF676" evidence="2">
    <location>
        <begin position="150"/>
        <end position="219"/>
    </location>
</feature>
<dbReference type="ESTHER" id="mellp-f4sav4">
    <property type="family name" value="Canar_LipB"/>
</dbReference>
<dbReference type="InterPro" id="IPR007751">
    <property type="entry name" value="DUF676_lipase-like"/>
</dbReference>
<accession>F4SAV4</accession>
<proteinExistence type="inferred from homology"/>
<evidence type="ECO:0000256" key="1">
    <source>
        <dbReference type="ARBA" id="ARBA00007920"/>
    </source>
</evidence>
<evidence type="ECO:0000313" key="3">
    <source>
        <dbReference type="EMBL" id="EGF98232.1"/>
    </source>
</evidence>
<dbReference type="HOGENOM" id="CLU_029537_3_0_1"/>
<dbReference type="OrthoDB" id="4605274at2759"/>
<dbReference type="GeneID" id="18937469"/>
<dbReference type="InParanoid" id="F4SAV4"/>
<dbReference type="PANTHER" id="PTHR37574:SF1">
    <property type="entry name" value="LIPASE B"/>
    <property type="match status" value="1"/>
</dbReference>